<keyword evidence="2" id="KW-1185">Reference proteome</keyword>
<dbReference type="PANTHER" id="PTHR46481">
    <property type="entry name" value="ZINC FINGER BED DOMAIN-CONTAINING PROTEIN 4"/>
    <property type="match status" value="1"/>
</dbReference>
<dbReference type="InterPro" id="IPR012337">
    <property type="entry name" value="RNaseH-like_sf"/>
</dbReference>
<dbReference type="Proteomes" id="UP000594638">
    <property type="component" value="Unassembled WGS sequence"/>
</dbReference>
<comment type="caution">
    <text evidence="1">The sequence shown here is derived from an EMBL/GenBank/DDBJ whole genome shotgun (WGS) entry which is preliminary data.</text>
</comment>
<evidence type="ECO:0000313" key="1">
    <source>
        <dbReference type="EMBL" id="CAA2992916.1"/>
    </source>
</evidence>
<gene>
    <name evidence="1" type="ORF">OLEA9_A028093</name>
</gene>
<dbReference type="PANTHER" id="PTHR46481:SF8">
    <property type="entry name" value="ZINC FINGER BED DOMAIN-CONTAINING PROTEIN RICESLEEPER 1-LIKE"/>
    <property type="match status" value="1"/>
</dbReference>
<proteinExistence type="predicted"/>
<reference evidence="1 2" key="1">
    <citation type="submission" date="2019-12" db="EMBL/GenBank/DDBJ databases">
        <authorList>
            <person name="Alioto T."/>
            <person name="Alioto T."/>
            <person name="Gomez Garrido J."/>
        </authorList>
    </citation>
    <scope>NUCLEOTIDE SEQUENCE [LARGE SCALE GENOMIC DNA]</scope>
</reference>
<organism evidence="1 2">
    <name type="scientific">Olea europaea subsp. europaea</name>
    <dbReference type="NCBI Taxonomy" id="158383"/>
    <lineage>
        <taxon>Eukaryota</taxon>
        <taxon>Viridiplantae</taxon>
        <taxon>Streptophyta</taxon>
        <taxon>Embryophyta</taxon>
        <taxon>Tracheophyta</taxon>
        <taxon>Spermatophyta</taxon>
        <taxon>Magnoliopsida</taxon>
        <taxon>eudicotyledons</taxon>
        <taxon>Gunneridae</taxon>
        <taxon>Pentapetalae</taxon>
        <taxon>asterids</taxon>
        <taxon>lamiids</taxon>
        <taxon>Lamiales</taxon>
        <taxon>Oleaceae</taxon>
        <taxon>Oleeae</taxon>
        <taxon>Olea</taxon>
    </lineage>
</organism>
<dbReference type="OrthoDB" id="1741548at2759"/>
<evidence type="ECO:0000313" key="2">
    <source>
        <dbReference type="Proteomes" id="UP000594638"/>
    </source>
</evidence>
<dbReference type="SUPFAM" id="SSF53098">
    <property type="entry name" value="Ribonuclease H-like"/>
    <property type="match status" value="1"/>
</dbReference>
<accession>A0A8S0SMZ0</accession>
<dbReference type="AlphaFoldDB" id="A0A8S0SMZ0"/>
<dbReference type="Gramene" id="OE9A028093T1">
    <property type="protein sequence ID" value="OE9A028093C1"/>
    <property type="gene ID" value="OE9A028093"/>
</dbReference>
<protein>
    <submittedName>
        <fullName evidence="1">Zinc finger BED domain-containing RICESLEEPER 2-like</fullName>
    </submittedName>
</protein>
<dbReference type="InterPro" id="IPR052035">
    <property type="entry name" value="ZnF_BED_domain_contain"/>
</dbReference>
<sequence length="101" mass="11488">MIGWGNDGCVLDGKYLHMRCCAHIINLIVCEGLREAHDSIVSICNAVKYVKPTPVRYEKLKECATKEKIESKSLVFLDMPTRWNSTHLMLEAALKYQKAFA</sequence>
<name>A0A8S0SMZ0_OLEEU</name>
<dbReference type="EMBL" id="CACTIH010005443">
    <property type="protein sequence ID" value="CAA2992916.1"/>
    <property type="molecule type" value="Genomic_DNA"/>
</dbReference>